<dbReference type="PROSITE" id="PS51671">
    <property type="entry name" value="ACT"/>
    <property type="match status" value="1"/>
</dbReference>
<dbReference type="Proteomes" id="UP000322454">
    <property type="component" value="Unassembled WGS sequence"/>
</dbReference>
<dbReference type="EMBL" id="SHMQ01000012">
    <property type="protein sequence ID" value="RZV39147.1"/>
    <property type="molecule type" value="Genomic_DNA"/>
</dbReference>
<dbReference type="PROSITE" id="PS51831">
    <property type="entry name" value="HD"/>
    <property type="match status" value="1"/>
</dbReference>
<dbReference type="Pfam" id="PF02824">
    <property type="entry name" value="TGS"/>
    <property type="match status" value="1"/>
</dbReference>
<dbReference type="InterPro" id="IPR006674">
    <property type="entry name" value="HD_domain"/>
</dbReference>
<comment type="similarity">
    <text evidence="2">Belongs to the relA/spoT family.</text>
</comment>
<dbReference type="GO" id="GO:0015969">
    <property type="term" value="P:guanosine tetraphosphate metabolic process"/>
    <property type="evidence" value="ECO:0007669"/>
    <property type="project" value="InterPro"/>
</dbReference>
<dbReference type="Gene3D" id="3.30.460.10">
    <property type="entry name" value="Beta Polymerase, domain 2"/>
    <property type="match status" value="1"/>
</dbReference>
<dbReference type="FunFam" id="3.10.20.30:FF:000002">
    <property type="entry name" value="GTP pyrophosphokinase (RelA/SpoT)"/>
    <property type="match status" value="1"/>
</dbReference>
<dbReference type="CDD" id="cd00077">
    <property type="entry name" value="HDc"/>
    <property type="match status" value="1"/>
</dbReference>
<dbReference type="GO" id="GO:0005886">
    <property type="term" value="C:plasma membrane"/>
    <property type="evidence" value="ECO:0007669"/>
    <property type="project" value="TreeGrafter"/>
</dbReference>
<dbReference type="Pfam" id="PF13291">
    <property type="entry name" value="ACT_4"/>
    <property type="match status" value="1"/>
</dbReference>
<evidence type="ECO:0000259" key="3">
    <source>
        <dbReference type="PROSITE" id="PS51671"/>
    </source>
</evidence>
<dbReference type="PANTHER" id="PTHR21262">
    <property type="entry name" value="GUANOSINE-3',5'-BIS DIPHOSPHATE 3'-PYROPHOSPHOHYDROLASE"/>
    <property type="match status" value="1"/>
</dbReference>
<dbReference type="Pfam" id="PF19296">
    <property type="entry name" value="RelA_AH_RIS"/>
    <property type="match status" value="1"/>
</dbReference>
<evidence type="ECO:0000256" key="1">
    <source>
        <dbReference type="ARBA" id="ARBA00025704"/>
    </source>
</evidence>
<dbReference type="CDD" id="cd05399">
    <property type="entry name" value="NT_Rel-Spo_like"/>
    <property type="match status" value="1"/>
</dbReference>
<dbReference type="PANTHER" id="PTHR21262:SF31">
    <property type="entry name" value="GTP PYROPHOSPHOKINASE"/>
    <property type="match status" value="1"/>
</dbReference>
<protein>
    <submittedName>
        <fullName evidence="6">Bifunctional (P)ppGpp synthetase/guanosine-3',5'-bis(Diphosphate) 3'-pyrophosphohydrolase</fullName>
    </submittedName>
</protein>
<dbReference type="PROSITE" id="PS51880">
    <property type="entry name" value="TGS"/>
    <property type="match status" value="1"/>
</dbReference>
<evidence type="ECO:0000259" key="5">
    <source>
        <dbReference type="PROSITE" id="PS51880"/>
    </source>
</evidence>
<proteinExistence type="inferred from homology"/>
<dbReference type="Gene3D" id="3.10.20.30">
    <property type="match status" value="1"/>
</dbReference>
<dbReference type="SMART" id="SM00954">
    <property type="entry name" value="RelA_SpoT"/>
    <property type="match status" value="1"/>
</dbReference>
<dbReference type="InterPro" id="IPR043519">
    <property type="entry name" value="NT_sf"/>
</dbReference>
<dbReference type="SUPFAM" id="SSF55021">
    <property type="entry name" value="ACT-like"/>
    <property type="match status" value="1"/>
</dbReference>
<evidence type="ECO:0000313" key="6">
    <source>
        <dbReference type="EMBL" id="RZV39147.1"/>
    </source>
</evidence>
<dbReference type="InterPro" id="IPR004095">
    <property type="entry name" value="TGS"/>
</dbReference>
<feature type="domain" description="ACT" evidence="3">
    <location>
        <begin position="682"/>
        <end position="755"/>
    </location>
</feature>
<dbReference type="CDD" id="cd04876">
    <property type="entry name" value="ACT_RelA-SpoT"/>
    <property type="match status" value="1"/>
</dbReference>
<dbReference type="NCBIfam" id="TIGR00691">
    <property type="entry name" value="spoT_relA"/>
    <property type="match status" value="1"/>
</dbReference>
<dbReference type="Gene3D" id="1.10.3210.10">
    <property type="entry name" value="Hypothetical protein af1432"/>
    <property type="match status" value="1"/>
</dbReference>
<gene>
    <name evidence="6" type="ORF">EVJ48_05380</name>
</gene>
<dbReference type="InterPro" id="IPR012675">
    <property type="entry name" value="Beta-grasp_dom_sf"/>
</dbReference>
<dbReference type="InterPro" id="IPR007685">
    <property type="entry name" value="RelA_SpoT"/>
</dbReference>
<evidence type="ECO:0000256" key="2">
    <source>
        <dbReference type="RuleBase" id="RU003847"/>
    </source>
</evidence>
<dbReference type="InterPro" id="IPR045600">
    <property type="entry name" value="RelA/SpoT_AH_RIS"/>
</dbReference>
<dbReference type="FunFam" id="1.10.3210.10:FF:000001">
    <property type="entry name" value="GTP pyrophosphokinase RelA"/>
    <property type="match status" value="1"/>
</dbReference>
<dbReference type="Pfam" id="PF13328">
    <property type="entry name" value="HD_4"/>
    <property type="match status" value="1"/>
</dbReference>
<sequence length="755" mass="86265">MSISNENLVTVNPSNDFSALNNIIELFRNNINTLDDVSIEEIHTEKFKLLKKAYTFSKKMHQGQKRVSGEPYLTHPIEVAAIVAGLRMDCASVVSALLHDTVEDTLTTIEDIKSEFGEEVAFIVDGLTKLGKLNFKTSEELEAENIRKMIVAMAKDIRVIVIKLADRLHNLRTLEVLSREKQIKIAQETLDIYAPLANRLGIFFIKSELEDLSLKYLNPQAYKDLSFKINKKKTEREKYIEKVTDILKEYLEKHNLKAEIYGRPKHFYSIYKKMMEQHVSFEDIYDLLALRIIVDNETECYESLGIVHSIWKPISGRIKDYIAMPKANLYRSLHTTVIGPEGMRVEIQIRTKEMHFIDEFGIAAHWKYKENIKEVEKEDIEQFNWLRQLVEYQRDMKDPHEFLDSVKIDLFQEEVYVFTPKGKVIALPKDSTPIDFAYYIHTEIGDKTTGAIVNGVMVPLKYKLSNGDIVEILTKEGHHPSNDWLKYAKSSKAISKIRNYVRQEDRELSIAAGKENLEKEFKKLENKSLDFKELLFLTMQKLSLKTEEELFAAIGYGKYSPQYIFSLAIPNYKKTDKLSLITKTTGNVINKIIQKIKPSSTSNDAVVSSLGDGLLYKLAGCCRPIPGDDIVGFISRGRGVIVHKTDCRNIIGIDESRLISVNWKETSKNKSNLSKAELFETKIRIITDDKKGVLANIASLISAREANISKAQVRTLIDGRAVHLFDIEVRDNKQAESIIDGIKSIKGVIKVNRVT</sequence>
<evidence type="ECO:0000313" key="7">
    <source>
        <dbReference type="Proteomes" id="UP000322454"/>
    </source>
</evidence>
<organism evidence="6 7">
    <name type="scientific">Candidatus Acidulodesulfobacterium acidiphilum</name>
    <dbReference type="NCBI Taxonomy" id="2597224"/>
    <lineage>
        <taxon>Bacteria</taxon>
        <taxon>Deltaproteobacteria</taxon>
        <taxon>Candidatus Acidulodesulfobacterales</taxon>
        <taxon>Candidatus Acidulodesulfobacterium</taxon>
    </lineage>
</organism>
<dbReference type="AlphaFoldDB" id="A0A520XD57"/>
<dbReference type="InterPro" id="IPR002912">
    <property type="entry name" value="ACT_dom"/>
</dbReference>
<dbReference type="InterPro" id="IPR045865">
    <property type="entry name" value="ACT-like_dom_sf"/>
</dbReference>
<dbReference type="FunFam" id="3.30.460.10:FF:000001">
    <property type="entry name" value="GTP pyrophosphokinase RelA"/>
    <property type="match status" value="1"/>
</dbReference>
<comment type="function">
    <text evidence="2">In eubacteria ppGpp (guanosine 3'-diphosphate 5'-diphosphate) is a mediator of the stringent response that coordinates a variety of cellular activities in response to changes in nutritional abundance.</text>
</comment>
<feature type="domain" description="HD" evidence="4">
    <location>
        <begin position="72"/>
        <end position="171"/>
    </location>
</feature>
<dbReference type="SMART" id="SM00471">
    <property type="entry name" value="HDc"/>
    <property type="match status" value="1"/>
</dbReference>
<dbReference type="CDD" id="cd01668">
    <property type="entry name" value="TGS_RSH"/>
    <property type="match status" value="1"/>
</dbReference>
<dbReference type="InterPro" id="IPR003607">
    <property type="entry name" value="HD/PDEase_dom"/>
</dbReference>
<dbReference type="SUPFAM" id="SSF81271">
    <property type="entry name" value="TGS-like"/>
    <property type="match status" value="1"/>
</dbReference>
<accession>A0A520XD57</accession>
<feature type="domain" description="TGS" evidence="5">
    <location>
        <begin position="413"/>
        <end position="474"/>
    </location>
</feature>
<evidence type="ECO:0000259" key="4">
    <source>
        <dbReference type="PROSITE" id="PS51831"/>
    </source>
</evidence>
<dbReference type="Pfam" id="PF04607">
    <property type="entry name" value="RelA_SpoT"/>
    <property type="match status" value="1"/>
</dbReference>
<dbReference type="InterPro" id="IPR012676">
    <property type="entry name" value="TGS-like"/>
</dbReference>
<dbReference type="InterPro" id="IPR033655">
    <property type="entry name" value="TGS_RelA/SpoT"/>
</dbReference>
<reference evidence="6 7" key="1">
    <citation type="submission" date="2019-01" db="EMBL/GenBank/DDBJ databases">
        <title>Insights into ecological role of a new deltaproteobacterial order Candidatus Sinidesulfobacterales (Sva0485) by metagenomics and metatranscriptomics.</title>
        <authorList>
            <person name="Tan S."/>
            <person name="Liu J."/>
            <person name="Fang Y."/>
            <person name="Hedlund B."/>
            <person name="Lian Z.-H."/>
            <person name="Huang L.-Y."/>
            <person name="Li J.-T."/>
            <person name="Huang L.-N."/>
            <person name="Li W.-J."/>
            <person name="Jiang H.-C."/>
            <person name="Dong H.-L."/>
            <person name="Shu W.-S."/>
        </authorList>
    </citation>
    <scope>NUCLEOTIDE SEQUENCE [LARGE SCALE GENOMIC DNA]</scope>
    <source>
        <strain evidence="6">AP4</strain>
    </source>
</reference>
<name>A0A520XD57_9DELT</name>
<dbReference type="Gene3D" id="3.30.70.260">
    <property type="match status" value="1"/>
</dbReference>
<comment type="pathway">
    <text evidence="1">Purine metabolism.</text>
</comment>
<dbReference type="SUPFAM" id="SSF81301">
    <property type="entry name" value="Nucleotidyltransferase"/>
    <property type="match status" value="1"/>
</dbReference>
<dbReference type="InterPro" id="IPR004811">
    <property type="entry name" value="RelA/Spo_fam"/>
</dbReference>
<comment type="caution">
    <text evidence="6">The sequence shown here is derived from an EMBL/GenBank/DDBJ whole genome shotgun (WGS) entry which is preliminary data.</text>
</comment>
<dbReference type="SUPFAM" id="SSF109604">
    <property type="entry name" value="HD-domain/PDEase-like"/>
    <property type="match status" value="1"/>
</dbReference>